<dbReference type="GO" id="GO:0003700">
    <property type="term" value="F:DNA-binding transcription factor activity"/>
    <property type="evidence" value="ECO:0007669"/>
    <property type="project" value="InterPro"/>
</dbReference>
<evidence type="ECO:0000313" key="2">
    <source>
        <dbReference type="EMBL" id="QDV08626.1"/>
    </source>
</evidence>
<dbReference type="NCBIfam" id="TIGR02937">
    <property type="entry name" value="sigma70-ECF"/>
    <property type="match status" value="1"/>
</dbReference>
<evidence type="ECO:0000259" key="1">
    <source>
        <dbReference type="Pfam" id="PF07638"/>
    </source>
</evidence>
<dbReference type="InterPro" id="IPR013324">
    <property type="entry name" value="RNA_pol_sigma_r3/r4-like"/>
</dbReference>
<dbReference type="InterPro" id="IPR053812">
    <property type="entry name" value="HTH_Sigma70_ECF-like"/>
</dbReference>
<feature type="domain" description="RNA polymerase sigma-70 ECF-like HTH" evidence="1">
    <location>
        <begin position="13"/>
        <end position="179"/>
    </location>
</feature>
<dbReference type="NCBIfam" id="TIGR02999">
    <property type="entry name" value="Sig-70_X6"/>
    <property type="match status" value="1"/>
</dbReference>
<dbReference type="GO" id="GO:0006352">
    <property type="term" value="P:DNA-templated transcription initiation"/>
    <property type="evidence" value="ECO:0007669"/>
    <property type="project" value="InterPro"/>
</dbReference>
<dbReference type="InterPro" id="IPR014284">
    <property type="entry name" value="RNA_pol_sigma-70_dom"/>
</dbReference>
<accession>A0A518EX07</accession>
<dbReference type="Gene3D" id="1.10.10.10">
    <property type="entry name" value="Winged helix-like DNA-binding domain superfamily/Winged helix DNA-binding domain"/>
    <property type="match status" value="1"/>
</dbReference>
<dbReference type="RefSeq" id="WP_419190421.1">
    <property type="nucleotide sequence ID" value="NZ_CP036434.1"/>
</dbReference>
<dbReference type="AlphaFoldDB" id="A0A518EX07"/>
<dbReference type="SUPFAM" id="SSF88659">
    <property type="entry name" value="Sigma3 and sigma4 domains of RNA polymerase sigma factors"/>
    <property type="match status" value="1"/>
</dbReference>
<evidence type="ECO:0000313" key="3">
    <source>
        <dbReference type="Proteomes" id="UP000320390"/>
    </source>
</evidence>
<proteinExistence type="predicted"/>
<organism evidence="2 3">
    <name type="scientific">Saltatorellus ferox</name>
    <dbReference type="NCBI Taxonomy" id="2528018"/>
    <lineage>
        <taxon>Bacteria</taxon>
        <taxon>Pseudomonadati</taxon>
        <taxon>Planctomycetota</taxon>
        <taxon>Planctomycetia</taxon>
        <taxon>Planctomycetia incertae sedis</taxon>
        <taxon>Saltatorellus</taxon>
    </lineage>
</organism>
<dbReference type="Pfam" id="PF07638">
    <property type="entry name" value="Sigma70_ECF"/>
    <property type="match status" value="1"/>
</dbReference>
<dbReference type="InterPro" id="IPR036388">
    <property type="entry name" value="WH-like_DNA-bd_sf"/>
</dbReference>
<reference evidence="2 3" key="1">
    <citation type="submission" date="2019-02" db="EMBL/GenBank/DDBJ databases">
        <title>Deep-cultivation of Planctomycetes and their phenomic and genomic characterization uncovers novel biology.</title>
        <authorList>
            <person name="Wiegand S."/>
            <person name="Jogler M."/>
            <person name="Boedeker C."/>
            <person name="Pinto D."/>
            <person name="Vollmers J."/>
            <person name="Rivas-Marin E."/>
            <person name="Kohn T."/>
            <person name="Peeters S.H."/>
            <person name="Heuer A."/>
            <person name="Rast P."/>
            <person name="Oberbeckmann S."/>
            <person name="Bunk B."/>
            <person name="Jeske O."/>
            <person name="Meyerdierks A."/>
            <person name="Storesund J.E."/>
            <person name="Kallscheuer N."/>
            <person name="Luecker S."/>
            <person name="Lage O.M."/>
            <person name="Pohl T."/>
            <person name="Merkel B.J."/>
            <person name="Hornburger P."/>
            <person name="Mueller R.-W."/>
            <person name="Bruemmer F."/>
            <person name="Labrenz M."/>
            <person name="Spormann A.M."/>
            <person name="Op den Camp H."/>
            <person name="Overmann J."/>
            <person name="Amann R."/>
            <person name="Jetten M.S.M."/>
            <person name="Mascher T."/>
            <person name="Medema M.H."/>
            <person name="Devos D.P."/>
            <person name="Kaster A.-K."/>
            <person name="Ovreas L."/>
            <person name="Rohde M."/>
            <person name="Galperin M.Y."/>
            <person name="Jogler C."/>
        </authorList>
    </citation>
    <scope>NUCLEOTIDE SEQUENCE [LARGE SCALE GENOMIC DNA]</scope>
    <source>
        <strain evidence="2 3">Poly30</strain>
    </source>
</reference>
<keyword evidence="3" id="KW-1185">Reference proteome</keyword>
<dbReference type="Proteomes" id="UP000320390">
    <property type="component" value="Chromosome"/>
</dbReference>
<protein>
    <submittedName>
        <fullName evidence="2">ECF sigma factor</fullName>
    </submittedName>
</protein>
<dbReference type="InterPro" id="IPR011517">
    <property type="entry name" value="RNA_pol_sigma70_ECF-like"/>
</dbReference>
<dbReference type="EMBL" id="CP036434">
    <property type="protein sequence ID" value="QDV08626.1"/>
    <property type="molecule type" value="Genomic_DNA"/>
</dbReference>
<gene>
    <name evidence="2" type="ORF">Poly30_41790</name>
</gene>
<sequence>MASEANRPHFLSELFEQVQVELRRLSTAAMNQERSEHTLQPTALMNELWIRLQTGGAEMPVDKGPFLGLAAKVMRQVLVDHARAKNRLKRSGGWRPVTIAVAEGLAAGEGGDGEEEIDVVDLDLALADLREVSERQAEVVELRFFAGLEVDDVAAALGISPRTVAREWRFAKAWLHKRMGELE</sequence>
<name>A0A518EX07_9BACT</name>